<evidence type="ECO:0000259" key="2">
    <source>
        <dbReference type="PROSITE" id="PS50837"/>
    </source>
</evidence>
<dbReference type="Gene3D" id="3.40.50.300">
    <property type="entry name" value="P-loop containing nucleotide triphosphate hydrolases"/>
    <property type="match status" value="1"/>
</dbReference>
<dbReference type="InterPro" id="IPR056884">
    <property type="entry name" value="NPHP3-like_N"/>
</dbReference>
<dbReference type="InterPro" id="IPR027417">
    <property type="entry name" value="P-loop_NTPase"/>
</dbReference>
<comment type="caution">
    <text evidence="3">The sequence shown here is derived from an EMBL/GenBank/DDBJ whole genome shotgun (WGS) entry which is preliminary data.</text>
</comment>
<dbReference type="SUPFAM" id="SSF52540">
    <property type="entry name" value="P-loop containing nucleoside triphosphate hydrolases"/>
    <property type="match status" value="1"/>
</dbReference>
<evidence type="ECO:0000313" key="3">
    <source>
        <dbReference type="EMBL" id="KAH7041571.1"/>
    </source>
</evidence>
<feature type="domain" description="NACHT" evidence="2">
    <location>
        <begin position="297"/>
        <end position="452"/>
    </location>
</feature>
<dbReference type="InterPro" id="IPR007111">
    <property type="entry name" value="NACHT_NTPase"/>
</dbReference>
<dbReference type="PANTHER" id="PTHR10039">
    <property type="entry name" value="AMELOGENIN"/>
    <property type="match status" value="1"/>
</dbReference>
<dbReference type="GeneID" id="70185879"/>
<accession>A0A9P8YJC6</accession>
<dbReference type="OrthoDB" id="443402at2759"/>
<dbReference type="PROSITE" id="PS50837">
    <property type="entry name" value="NACHT"/>
    <property type="match status" value="1"/>
</dbReference>
<gene>
    <name evidence="3" type="ORF">B0I36DRAFT_345160</name>
</gene>
<dbReference type="Proteomes" id="UP000756346">
    <property type="component" value="Unassembled WGS sequence"/>
</dbReference>
<evidence type="ECO:0000313" key="4">
    <source>
        <dbReference type="Proteomes" id="UP000756346"/>
    </source>
</evidence>
<dbReference type="Pfam" id="PF24883">
    <property type="entry name" value="NPHP3_N"/>
    <property type="match status" value="1"/>
</dbReference>
<dbReference type="PANTHER" id="PTHR10039:SF5">
    <property type="entry name" value="NACHT DOMAIN-CONTAINING PROTEIN"/>
    <property type="match status" value="1"/>
</dbReference>
<name>A0A9P8YJC6_9PEZI</name>
<protein>
    <recommendedName>
        <fullName evidence="2">NACHT domain-containing protein</fullName>
    </recommendedName>
</protein>
<dbReference type="Pfam" id="PF25053">
    <property type="entry name" value="DUF7791"/>
    <property type="match status" value="1"/>
</dbReference>
<evidence type="ECO:0000256" key="1">
    <source>
        <dbReference type="ARBA" id="ARBA00022737"/>
    </source>
</evidence>
<sequence length="1104" mass="126135">MEALGALSLACNILQLVDTGLKVTAALKQIRDEHKPDASVTANATTLRELSHEIDQSLKAQSSQGPPGNTNLLARARDMTTVSQQLEKLLHRFSSGQKSRIRDVIKYYSVKGDIQSQEKRLRETQQALQSTILVELRDIVNKEWATISKELPSLKSELQSLVTELRKGNTTVSGLTDQMNEALHQTLAAITFGTEQATKATTDISKRLDDNSREPVRSLQSREERAAMEDVLNSLYFTSMNARRNMSSLEHAHGTFDWVFERQCRDEHHRTIGVNSCAECSAKFGQLHHWLMTEDQRIFWISGNAGTGKSTLIQYLLRNIHNIALSGSSNVDTEQPLVLSAFIWAAGDEMQRSIKGLLCTLLHQCLTHDLTLAATISQTLSFSRKKTPFDWSERELRQALESVLHRRAKSTYIFVDGLDEISQRDGSAARVVSILSSLQEHQRLKVCVSSRPEPFFERSFQQYPHLRLQILTYGDILQYVSNSLETELLSLPPTNLLQDCSSSVIEHIAQNAQGSFLWVELVIRSLKEGFTNYDTWDLLWVRIAEMPDDLETLYESMLQRRGSGTNLYHDSAGIFFKLLLGPEDFQMNTLLSLALYTQHDLRAQLLELGRQERLERSPAVHEAKRVVREQLRAQCAGLLELPRLVMPGEDTSSEDTSFETRYGLVTFIHRTARDFMLDQGRRLWQHVDLDWEACIDTQYLAWSSDIASMELWAPLTTYDCWDVALLDWCKKSADFVCSESVDRPLEHLSQIMRSKSHWCNDQRNPAIMAAYINIEPPRHWIDTWRPTGMSGEIFLNQLLLCAAEKGCDELSLWLLDQGADPFWRDIDEARGSNWPTAFQCIVSIAPTRYQEDIDDREEEINHREEESEYWKLLYSILRHQNLKLDDEVVVVWSMLRSTRHDRALGFYLEGSPFLNKNSCSIMTPQQAGPMSKYNSRLWNVSRMSSSGLLRLVLCMLESDEDQDPRPCQLQLDVRDILHKRASPGIDIRSLGWCEVYRSSPEYTGGKVEQGAELSECISYEKPPSSERLLQDLKSLWEKCRVVAFAADGPQSLTMGDGWGPETLEMESGEGSVELEKMNGQETMEWLIASGLPEDRRDRWWEWTM</sequence>
<dbReference type="AlphaFoldDB" id="A0A9P8YJC6"/>
<reference evidence="3" key="1">
    <citation type="journal article" date="2021" name="Nat. Commun.">
        <title>Genetic determinants of endophytism in the Arabidopsis root mycobiome.</title>
        <authorList>
            <person name="Mesny F."/>
            <person name="Miyauchi S."/>
            <person name="Thiergart T."/>
            <person name="Pickel B."/>
            <person name="Atanasova L."/>
            <person name="Karlsson M."/>
            <person name="Huettel B."/>
            <person name="Barry K.W."/>
            <person name="Haridas S."/>
            <person name="Chen C."/>
            <person name="Bauer D."/>
            <person name="Andreopoulos W."/>
            <person name="Pangilinan J."/>
            <person name="LaButti K."/>
            <person name="Riley R."/>
            <person name="Lipzen A."/>
            <person name="Clum A."/>
            <person name="Drula E."/>
            <person name="Henrissat B."/>
            <person name="Kohler A."/>
            <person name="Grigoriev I.V."/>
            <person name="Martin F.M."/>
            <person name="Hacquard S."/>
        </authorList>
    </citation>
    <scope>NUCLEOTIDE SEQUENCE</scope>
    <source>
        <strain evidence="3">MPI-CAGE-CH-0230</strain>
    </source>
</reference>
<dbReference type="RefSeq" id="XP_046019626.1">
    <property type="nucleotide sequence ID" value="XM_046156333.1"/>
</dbReference>
<proteinExistence type="predicted"/>
<dbReference type="EMBL" id="JAGTJQ010000001">
    <property type="protein sequence ID" value="KAH7041571.1"/>
    <property type="molecule type" value="Genomic_DNA"/>
</dbReference>
<keyword evidence="1" id="KW-0677">Repeat</keyword>
<organism evidence="3 4">
    <name type="scientific">Microdochium trichocladiopsis</name>
    <dbReference type="NCBI Taxonomy" id="1682393"/>
    <lineage>
        <taxon>Eukaryota</taxon>
        <taxon>Fungi</taxon>
        <taxon>Dikarya</taxon>
        <taxon>Ascomycota</taxon>
        <taxon>Pezizomycotina</taxon>
        <taxon>Sordariomycetes</taxon>
        <taxon>Xylariomycetidae</taxon>
        <taxon>Xylariales</taxon>
        <taxon>Microdochiaceae</taxon>
        <taxon>Microdochium</taxon>
    </lineage>
</organism>
<dbReference type="InterPro" id="IPR056693">
    <property type="entry name" value="DUF7791"/>
</dbReference>
<keyword evidence="4" id="KW-1185">Reference proteome</keyword>